<evidence type="ECO:0000313" key="4">
    <source>
        <dbReference type="Proteomes" id="UP001589627"/>
    </source>
</evidence>
<dbReference type="PROSITE" id="PS00893">
    <property type="entry name" value="NUDIX_BOX"/>
    <property type="match status" value="1"/>
</dbReference>
<accession>A0ABV5YAD9</accession>
<dbReference type="SUPFAM" id="SSF55811">
    <property type="entry name" value="Nudix"/>
    <property type="match status" value="1"/>
</dbReference>
<gene>
    <name evidence="3" type="ORF">ACFFNX_07345</name>
</gene>
<dbReference type="PROSITE" id="PS51462">
    <property type="entry name" value="NUDIX"/>
    <property type="match status" value="1"/>
</dbReference>
<dbReference type="EMBL" id="JBHLZP010000035">
    <property type="protein sequence ID" value="MFB9832001.1"/>
    <property type="molecule type" value="Genomic_DNA"/>
</dbReference>
<dbReference type="PANTHER" id="PTHR43736">
    <property type="entry name" value="ADP-RIBOSE PYROPHOSPHATASE"/>
    <property type="match status" value="1"/>
</dbReference>
<dbReference type="InterPro" id="IPR000086">
    <property type="entry name" value="NUDIX_hydrolase_dom"/>
</dbReference>
<dbReference type="InterPro" id="IPR036388">
    <property type="entry name" value="WH-like_DNA-bd_sf"/>
</dbReference>
<dbReference type="PANTHER" id="PTHR43736:SF4">
    <property type="entry name" value="SLR1690 PROTEIN"/>
    <property type="match status" value="1"/>
</dbReference>
<reference evidence="3 4" key="1">
    <citation type="submission" date="2024-09" db="EMBL/GenBank/DDBJ databases">
        <authorList>
            <person name="Sun Q."/>
            <person name="Mori K."/>
        </authorList>
    </citation>
    <scope>NUCLEOTIDE SEQUENCE [LARGE SCALE GENOMIC DNA]</scope>
    <source>
        <strain evidence="3 4">TBRC 0563</strain>
    </source>
</reference>
<protein>
    <submittedName>
        <fullName evidence="3">NUDIX domain-containing protein</fullName>
    </submittedName>
</protein>
<dbReference type="Pfam" id="PF21906">
    <property type="entry name" value="WHD_NrtR"/>
    <property type="match status" value="1"/>
</dbReference>
<comment type="caution">
    <text evidence="3">The sequence shown here is derived from an EMBL/GenBank/DDBJ whole genome shotgun (WGS) entry which is preliminary data.</text>
</comment>
<dbReference type="InterPro" id="IPR036390">
    <property type="entry name" value="WH_DNA-bd_sf"/>
</dbReference>
<dbReference type="InterPro" id="IPR020084">
    <property type="entry name" value="NUDIX_hydrolase_CS"/>
</dbReference>
<evidence type="ECO:0000256" key="1">
    <source>
        <dbReference type="ARBA" id="ARBA00022801"/>
    </source>
</evidence>
<dbReference type="CDD" id="cd18873">
    <property type="entry name" value="NUDIX_NadM_like"/>
    <property type="match status" value="1"/>
</dbReference>
<sequence length="246" mass="27159">MTDNGRTHARIRITVDLVIFTVRQESLQVLLVKRGNPPYRGRLALPGGFMRDHENLDGAARRELLEETGLGGPDVPHLEQLGAYSDPGRDPRGRVVTVSYLALAPDLPAPTAGSDAAAAVWEPVEPLLSGGDRLAFDHDVILRDALEHARRMLENTTLATAFCERDFTMGDLKRVYEAVWGVPLDLRNFYRKVNRTEGFVVPTGEKRSLETGRPALLYRKGPATLLYPPMTRASHSGHESSAQSPK</sequence>
<dbReference type="Proteomes" id="UP001589627">
    <property type="component" value="Unassembled WGS sequence"/>
</dbReference>
<keyword evidence="4" id="KW-1185">Reference proteome</keyword>
<feature type="domain" description="Nudix hydrolase" evidence="2">
    <location>
        <begin position="10"/>
        <end position="146"/>
    </location>
</feature>
<dbReference type="InterPro" id="IPR015797">
    <property type="entry name" value="NUDIX_hydrolase-like_dom_sf"/>
</dbReference>
<organism evidence="3 4">
    <name type="scientific">Actinoallomurus acaciae</name>
    <dbReference type="NCBI Taxonomy" id="502577"/>
    <lineage>
        <taxon>Bacteria</taxon>
        <taxon>Bacillati</taxon>
        <taxon>Actinomycetota</taxon>
        <taxon>Actinomycetes</taxon>
        <taxon>Streptosporangiales</taxon>
        <taxon>Thermomonosporaceae</taxon>
        <taxon>Actinoallomurus</taxon>
    </lineage>
</organism>
<name>A0ABV5YAD9_9ACTN</name>
<dbReference type="SUPFAM" id="SSF46785">
    <property type="entry name" value="Winged helix' DNA-binding domain"/>
    <property type="match status" value="1"/>
</dbReference>
<dbReference type="Gene3D" id="3.90.79.10">
    <property type="entry name" value="Nucleoside Triphosphate Pyrophosphohydrolase"/>
    <property type="match status" value="1"/>
</dbReference>
<proteinExistence type="predicted"/>
<evidence type="ECO:0000259" key="2">
    <source>
        <dbReference type="PROSITE" id="PS51462"/>
    </source>
</evidence>
<dbReference type="Pfam" id="PF00293">
    <property type="entry name" value="NUDIX"/>
    <property type="match status" value="1"/>
</dbReference>
<keyword evidence="1" id="KW-0378">Hydrolase</keyword>
<dbReference type="Gene3D" id="1.10.10.10">
    <property type="entry name" value="Winged helix-like DNA-binding domain superfamily/Winged helix DNA-binding domain"/>
    <property type="match status" value="1"/>
</dbReference>
<dbReference type="RefSeq" id="WP_378197207.1">
    <property type="nucleotide sequence ID" value="NZ_JBHLZP010000035.1"/>
</dbReference>
<evidence type="ECO:0000313" key="3">
    <source>
        <dbReference type="EMBL" id="MFB9832001.1"/>
    </source>
</evidence>
<dbReference type="InterPro" id="IPR054105">
    <property type="entry name" value="WHD_NrtR"/>
</dbReference>